<keyword evidence="3" id="KW-0272">Extracellular matrix</keyword>
<dbReference type="SMART" id="SM00111">
    <property type="entry name" value="C4"/>
    <property type="match status" value="2"/>
</dbReference>
<dbReference type="Pfam" id="PF01413">
    <property type="entry name" value="C4"/>
    <property type="match status" value="2"/>
</dbReference>
<keyword evidence="2" id="KW-0964">Secreted</keyword>
<dbReference type="InterPro" id="IPR001442">
    <property type="entry name" value="Collagen_IV_NC"/>
</dbReference>
<feature type="region of interest" description="Disordered" evidence="9">
    <location>
        <begin position="50"/>
        <end position="121"/>
    </location>
</feature>
<feature type="compositionally biased region" description="Basic residues" evidence="9">
    <location>
        <begin position="404"/>
        <end position="414"/>
    </location>
</feature>
<proteinExistence type="predicted"/>
<evidence type="ECO:0000256" key="6">
    <source>
        <dbReference type="ARBA" id="ARBA00023119"/>
    </source>
</evidence>
<comment type="subcellular location">
    <subcellularLocation>
        <location evidence="1">Secreted</location>
        <location evidence="1">Extracellular space</location>
        <location evidence="1">Extracellular matrix</location>
        <location evidence="1">Basement membrane</location>
    </subcellularLocation>
</comment>
<comment type="subunit">
    <text evidence="8">Trimers of two alpha 1(IV) and one alpha 2(IV) chain. Type IV collagen forms a mesh-like network linked through intermolecular interactions between 7S domains and between NC1 domains.</text>
</comment>
<dbReference type="AlphaFoldDB" id="A0AAW1LUP7"/>
<dbReference type="EMBL" id="JASPKY010000081">
    <property type="protein sequence ID" value="KAK9738908.1"/>
    <property type="molecule type" value="Genomic_DNA"/>
</dbReference>
<feature type="domain" description="Collagen IV NC1" evidence="10">
    <location>
        <begin position="124"/>
        <end position="374"/>
    </location>
</feature>
<dbReference type="PROSITE" id="PS51403">
    <property type="entry name" value="NC1_IV"/>
    <property type="match status" value="1"/>
</dbReference>
<dbReference type="GO" id="GO:0009792">
    <property type="term" value="P:embryo development ending in birth or egg hatching"/>
    <property type="evidence" value="ECO:0007669"/>
    <property type="project" value="UniProtKB-ARBA"/>
</dbReference>
<keyword evidence="12" id="KW-1185">Reference proteome</keyword>
<sequence length="428" mass="47188">MEKLVVEERGESMATQDLMVYLWSSRRIWKLDGLPGLRGEQGYPGLPGFSGAPGEFGKPGLPGERGSPGLLGDSGNDGLPGFSGPPGSVGDRGYPGLQGMKGDRGRPGFPGSPAPPGPGPKSRGFFFTRHSQSERIPVCPRGSEPMWTGYSLLHVMGNAKAHGQDLGAPGSCLKRFNTMPYLFCNLNDVCDYAQRNDYSYWLSTTEPMPAMMTPIPALEVARYISRCVVCELPTRVVAVHSQSNAIPECPVGWEELWIGYSFVMHVDAGADGSGQALASPGSCLEEFRPRPFIECQGHGQALASPGSCLEEFRPRPFIECQGHGRCNYYTTSYSYWLAVIEDYAMFEKPRPQTIKEGMDLTSKVSRCAVCMRKLRISLSDIDQEVKPSRIVRPIVRSGAAPPIPRRRYRPRRPAQRPYRYQTNRSAEQ</sequence>
<evidence type="ECO:0000256" key="7">
    <source>
        <dbReference type="ARBA" id="ARBA00023157"/>
    </source>
</evidence>
<evidence type="ECO:0000256" key="1">
    <source>
        <dbReference type="ARBA" id="ARBA00004302"/>
    </source>
</evidence>
<organism evidence="11 12">
    <name type="scientific">Popillia japonica</name>
    <name type="common">Japanese beetle</name>
    <dbReference type="NCBI Taxonomy" id="7064"/>
    <lineage>
        <taxon>Eukaryota</taxon>
        <taxon>Metazoa</taxon>
        <taxon>Ecdysozoa</taxon>
        <taxon>Arthropoda</taxon>
        <taxon>Hexapoda</taxon>
        <taxon>Insecta</taxon>
        <taxon>Pterygota</taxon>
        <taxon>Neoptera</taxon>
        <taxon>Endopterygota</taxon>
        <taxon>Coleoptera</taxon>
        <taxon>Polyphaga</taxon>
        <taxon>Scarabaeiformia</taxon>
        <taxon>Scarabaeidae</taxon>
        <taxon>Rutelinae</taxon>
        <taxon>Popillia</taxon>
    </lineage>
</organism>
<evidence type="ECO:0000256" key="5">
    <source>
        <dbReference type="ARBA" id="ARBA00022869"/>
    </source>
</evidence>
<dbReference type="GO" id="GO:0005604">
    <property type="term" value="C:basement membrane"/>
    <property type="evidence" value="ECO:0007669"/>
    <property type="project" value="UniProtKB-SubCell"/>
</dbReference>
<evidence type="ECO:0000256" key="4">
    <source>
        <dbReference type="ARBA" id="ARBA00022737"/>
    </source>
</evidence>
<evidence type="ECO:0000256" key="9">
    <source>
        <dbReference type="SAM" id="MobiDB-lite"/>
    </source>
</evidence>
<evidence type="ECO:0000259" key="10">
    <source>
        <dbReference type="PROSITE" id="PS51403"/>
    </source>
</evidence>
<dbReference type="Pfam" id="PF01391">
    <property type="entry name" value="Collagen"/>
    <property type="match status" value="1"/>
</dbReference>
<reference evidence="11 12" key="1">
    <citation type="journal article" date="2024" name="BMC Genomics">
        <title>De novo assembly and annotation of Popillia japonica's genome with initial clues to its potential as an invasive pest.</title>
        <authorList>
            <person name="Cucini C."/>
            <person name="Boschi S."/>
            <person name="Funari R."/>
            <person name="Cardaioli E."/>
            <person name="Iannotti N."/>
            <person name="Marturano G."/>
            <person name="Paoli F."/>
            <person name="Bruttini M."/>
            <person name="Carapelli A."/>
            <person name="Frati F."/>
            <person name="Nardi F."/>
        </authorList>
    </citation>
    <scope>NUCLEOTIDE SEQUENCE [LARGE SCALE GENOMIC DNA]</scope>
    <source>
        <strain evidence="11">DMR45628</strain>
    </source>
</reference>
<evidence type="ECO:0000313" key="11">
    <source>
        <dbReference type="EMBL" id="KAK9738908.1"/>
    </source>
</evidence>
<gene>
    <name evidence="11" type="ORF">QE152_g9493</name>
</gene>
<protein>
    <submittedName>
        <fullName evidence="11">Collagen triple helix repeat (20 copies)</fullName>
    </submittedName>
</protein>
<evidence type="ECO:0000256" key="2">
    <source>
        <dbReference type="ARBA" id="ARBA00022525"/>
    </source>
</evidence>
<dbReference type="InterPro" id="IPR019326">
    <property type="entry name" value="NDNF"/>
</dbReference>
<keyword evidence="6 11" id="KW-0176">Collagen</keyword>
<dbReference type="SUPFAM" id="SSF56436">
    <property type="entry name" value="C-type lectin-like"/>
    <property type="match status" value="3"/>
</dbReference>
<evidence type="ECO:0000256" key="8">
    <source>
        <dbReference type="ARBA" id="ARBA00064856"/>
    </source>
</evidence>
<dbReference type="InterPro" id="IPR008160">
    <property type="entry name" value="Collagen"/>
</dbReference>
<dbReference type="InterPro" id="IPR016187">
    <property type="entry name" value="CTDL_fold"/>
</dbReference>
<feature type="region of interest" description="Disordered" evidence="9">
    <location>
        <begin position="400"/>
        <end position="428"/>
    </location>
</feature>
<dbReference type="InterPro" id="IPR036954">
    <property type="entry name" value="Collagen_IV_NC_sf"/>
</dbReference>
<evidence type="ECO:0000313" key="12">
    <source>
        <dbReference type="Proteomes" id="UP001458880"/>
    </source>
</evidence>
<keyword evidence="7" id="KW-1015">Disulfide bond</keyword>
<dbReference type="FunFam" id="2.170.240.10:FF:000001">
    <property type="entry name" value="Collagen IV alpha 1 chain"/>
    <property type="match status" value="1"/>
</dbReference>
<comment type="caution">
    <text evidence="11">The sequence shown here is derived from an EMBL/GenBank/DDBJ whole genome shotgun (WGS) entry which is preliminary data.</text>
</comment>
<keyword evidence="4" id="KW-0677">Repeat</keyword>
<dbReference type="Proteomes" id="UP001458880">
    <property type="component" value="Unassembled WGS sequence"/>
</dbReference>
<dbReference type="GO" id="GO:0005581">
    <property type="term" value="C:collagen trimer"/>
    <property type="evidence" value="ECO:0007669"/>
    <property type="project" value="UniProtKB-KW"/>
</dbReference>
<dbReference type="Gene3D" id="2.170.240.10">
    <property type="entry name" value="Collagen IV, non-collagenous"/>
    <property type="match status" value="2"/>
</dbReference>
<evidence type="ECO:0000256" key="3">
    <source>
        <dbReference type="ARBA" id="ARBA00022530"/>
    </source>
</evidence>
<keyword evidence="5" id="KW-0084">Basement membrane</keyword>
<dbReference type="PANTHER" id="PTHR14619:SF7">
    <property type="match status" value="1"/>
</dbReference>
<name>A0AAW1LUP7_POPJA</name>
<feature type="compositionally biased region" description="Pro residues" evidence="9">
    <location>
        <begin position="110"/>
        <end position="119"/>
    </location>
</feature>
<dbReference type="PANTHER" id="PTHR14619">
    <property type="entry name" value="NEURON-DERIVED NEUROTROPHIC FACTOR"/>
    <property type="match status" value="1"/>
</dbReference>
<accession>A0AAW1LUP7</accession>
<dbReference type="GO" id="GO:0005201">
    <property type="term" value="F:extracellular matrix structural constituent"/>
    <property type="evidence" value="ECO:0007669"/>
    <property type="project" value="InterPro"/>
</dbReference>